<evidence type="ECO:0000313" key="7">
    <source>
        <dbReference type="Proteomes" id="UP000231409"/>
    </source>
</evidence>
<dbReference type="GO" id="GO:1990281">
    <property type="term" value="C:efflux pump complex"/>
    <property type="evidence" value="ECO:0007669"/>
    <property type="project" value="TreeGrafter"/>
</dbReference>
<proteinExistence type="inferred from homology"/>
<dbReference type="SUPFAM" id="SSF111369">
    <property type="entry name" value="HlyD-like secretion proteins"/>
    <property type="match status" value="1"/>
</dbReference>
<dbReference type="Pfam" id="PF25967">
    <property type="entry name" value="RND-MFP_C"/>
    <property type="match status" value="1"/>
</dbReference>
<evidence type="ECO:0000259" key="4">
    <source>
        <dbReference type="Pfam" id="PF25967"/>
    </source>
</evidence>
<dbReference type="Gene3D" id="1.10.287.470">
    <property type="entry name" value="Helix hairpin bin"/>
    <property type="match status" value="1"/>
</dbReference>
<name>A0A2G1UI52_9GAMM</name>
<evidence type="ECO:0000259" key="5">
    <source>
        <dbReference type="Pfam" id="PF25973"/>
    </source>
</evidence>
<dbReference type="InterPro" id="IPR058647">
    <property type="entry name" value="BSH_CzcB-like"/>
</dbReference>
<dbReference type="Proteomes" id="UP000231409">
    <property type="component" value="Unassembled WGS sequence"/>
</dbReference>
<dbReference type="Pfam" id="PF25954">
    <property type="entry name" value="Beta-barrel_RND_2"/>
    <property type="match status" value="1"/>
</dbReference>
<dbReference type="InterPro" id="IPR058792">
    <property type="entry name" value="Beta-barrel_RND_2"/>
</dbReference>
<feature type="domain" description="CzcB-like barrel-sandwich hybrid" evidence="5">
    <location>
        <begin position="72"/>
        <end position="195"/>
    </location>
</feature>
<dbReference type="Pfam" id="PF25973">
    <property type="entry name" value="BSH_CzcB"/>
    <property type="match status" value="1"/>
</dbReference>
<dbReference type="RefSeq" id="WP_099615519.1">
    <property type="nucleotide sequence ID" value="NZ_KZ319374.1"/>
</dbReference>
<dbReference type="PANTHER" id="PTHR30469:SF11">
    <property type="entry name" value="BLL4320 PROTEIN"/>
    <property type="match status" value="1"/>
</dbReference>
<evidence type="ECO:0000313" key="6">
    <source>
        <dbReference type="EMBL" id="PHQ14164.1"/>
    </source>
</evidence>
<dbReference type="EMBL" id="NTFH01000011">
    <property type="protein sequence ID" value="PHQ14164.1"/>
    <property type="molecule type" value="Genomic_DNA"/>
</dbReference>
<dbReference type="FunFam" id="2.40.30.170:FF:000010">
    <property type="entry name" value="Efflux RND transporter periplasmic adaptor subunit"/>
    <property type="match status" value="1"/>
</dbReference>
<dbReference type="Gene3D" id="2.40.50.100">
    <property type="match status" value="1"/>
</dbReference>
<feature type="coiled-coil region" evidence="2">
    <location>
        <begin position="98"/>
        <end position="161"/>
    </location>
</feature>
<dbReference type="PANTHER" id="PTHR30469">
    <property type="entry name" value="MULTIDRUG RESISTANCE PROTEIN MDTA"/>
    <property type="match status" value="1"/>
</dbReference>
<keyword evidence="7" id="KW-1185">Reference proteome</keyword>
<organism evidence="6 7">
    <name type="scientific">Marinobacter profundi</name>
    <dbReference type="NCBI Taxonomy" id="2666256"/>
    <lineage>
        <taxon>Bacteria</taxon>
        <taxon>Pseudomonadati</taxon>
        <taxon>Pseudomonadota</taxon>
        <taxon>Gammaproteobacteria</taxon>
        <taxon>Pseudomonadales</taxon>
        <taxon>Marinobacteraceae</taxon>
        <taxon>Marinobacter</taxon>
    </lineage>
</organism>
<evidence type="ECO:0000259" key="3">
    <source>
        <dbReference type="Pfam" id="PF25954"/>
    </source>
</evidence>
<dbReference type="Gene3D" id="2.40.420.20">
    <property type="match status" value="1"/>
</dbReference>
<sequence>MRTASRFLIVIIVLGAVLGGIFGYKFYQFGQMKERFAQPQPPLEIAATRAVTAQWTPAVKAVGSIEAVNGIEVANEVPGVVEEIRFESGDRVSKGDVLIRLNADIDEAALRTRRAEAQLARQEFKRVSDLLPKRAVSQSQYDEAKANFDAATARVNEAEAQLGKKVIRAPFDGTLGLRMVDQGEYLATGTAIVEINMLDPIYVDYTLSEKDLPLVATGYDVHASVAALPDEVFNGKVSAINTSVNPETRTVRVRATLANPENKLRPGMFATVMTRQPQDRTVVTVPRTAVSYNTYGDFVFVIEENDQGELIVNRRTVETGDTRADRVAVLSGLDADQQVVEKGLLRLRAGQKVTIQNVTIQNEASQEDGEQPAGASE</sequence>
<protein>
    <submittedName>
        <fullName evidence="6">Efflux transporter periplasmic adaptor subunit</fullName>
    </submittedName>
</protein>
<dbReference type="NCBIfam" id="TIGR01730">
    <property type="entry name" value="RND_mfp"/>
    <property type="match status" value="1"/>
</dbReference>
<comment type="caution">
    <text evidence="6">The sequence shown here is derived from an EMBL/GenBank/DDBJ whole genome shotgun (WGS) entry which is preliminary data.</text>
</comment>
<keyword evidence="2" id="KW-0175">Coiled coil</keyword>
<dbReference type="InterPro" id="IPR006143">
    <property type="entry name" value="RND_pump_MFP"/>
</dbReference>
<gene>
    <name evidence="6" type="ORF">CLH61_14720</name>
</gene>
<dbReference type="Gene3D" id="2.40.30.170">
    <property type="match status" value="1"/>
</dbReference>
<comment type="similarity">
    <text evidence="1">Belongs to the membrane fusion protein (MFP) (TC 8.A.1) family.</text>
</comment>
<dbReference type="AlphaFoldDB" id="A0A2G1UI52"/>
<reference evidence="6 7" key="1">
    <citation type="submission" date="2017-09" db="EMBL/GenBank/DDBJ databases">
        <title>The draft genome sequences of Marinobacter sp. PWS21.</title>
        <authorList>
            <person name="Cao J."/>
        </authorList>
    </citation>
    <scope>NUCLEOTIDE SEQUENCE [LARGE SCALE GENOMIC DNA]</scope>
    <source>
        <strain evidence="6 7">PWS21</strain>
    </source>
</reference>
<dbReference type="GO" id="GO:0015562">
    <property type="term" value="F:efflux transmembrane transporter activity"/>
    <property type="evidence" value="ECO:0007669"/>
    <property type="project" value="TreeGrafter"/>
</dbReference>
<feature type="domain" description="CusB-like beta-barrel" evidence="3">
    <location>
        <begin position="202"/>
        <end position="276"/>
    </location>
</feature>
<feature type="domain" description="Multidrug resistance protein MdtA-like C-terminal permuted SH3" evidence="4">
    <location>
        <begin position="282"/>
        <end position="344"/>
    </location>
</feature>
<accession>A0A2G1UI52</accession>
<evidence type="ECO:0000256" key="1">
    <source>
        <dbReference type="ARBA" id="ARBA00009477"/>
    </source>
</evidence>
<dbReference type="InterPro" id="IPR058627">
    <property type="entry name" value="MdtA-like_C"/>
</dbReference>
<evidence type="ECO:0000256" key="2">
    <source>
        <dbReference type="SAM" id="Coils"/>
    </source>
</evidence>